<evidence type="ECO:0000256" key="5">
    <source>
        <dbReference type="ARBA" id="ARBA00022759"/>
    </source>
</evidence>
<dbReference type="SMART" id="SM00485">
    <property type="entry name" value="XPGN"/>
    <property type="match status" value="1"/>
</dbReference>
<evidence type="ECO:0000256" key="6">
    <source>
        <dbReference type="ARBA" id="ARBA00022763"/>
    </source>
</evidence>
<protein>
    <submittedName>
        <fullName evidence="13">DNA repair protein rad2</fullName>
    </submittedName>
</protein>
<gene>
    <name evidence="13" type="primary">RAD2</name>
    <name evidence="13" type="ORF">HK097_001340</name>
</gene>
<dbReference type="SMART" id="SM00484">
    <property type="entry name" value="XPGI"/>
    <property type="match status" value="1"/>
</dbReference>
<sequence>MGVKGLWSLVEPVAQPVRLETLTNKRLAVDASIWLHQFLKAMRDKEGNPLRGAHIVGFFRRICKLIFYGVKPVFVFDGGTPTMKRLAITQRRRRKGTVKASLQRTAEKILQAQMQMHALREVEGANGKSASPSGTPARPSPAKQSARRADAITEMPADALFMDDLTHATRSGKTLNGASASPSPEKDSPLVSEAKGKVKPKRKRDEFELPEGVDESTVDATLHDPRLVSEEELRTFIDSHKSSLDFTKVDIDSTTFHSLPIEVQHEIILDQKNKSRQSSYKRLEQMVRAAPTAADFSKLQIRNLVQRNYLTERYWDFNRAAGVEKNPEAGKRKKAMRVASERNREYVLVKNDEVGGVGGWTMKTETVSKKVVDRVGGGGQGFAIKPAPQVIDLEMEEVKKERERRLWSSDDEDEDSWEGGSVKGGDSETEVKEEEVLERERAPSPQAFGEDDEEDEFEDVPHIDSGDQFNGDMRSDTVAPGSPRFLDDIDFDTGWEDQGSTTVPMYLDQSAYVADDESIAAVMARFQEIEDVVPPSIPDTPPTYGRRVSVKEDEGAYVRDEESVAAVEARFEELEKSTADGGEVIDVDEVGVGLTQADWVDDEESVEAVMARFESLDQPKPIEKRVRKISIKIPQGGSSSGSPSVPPTSFHQPTAPRTKQELFGYWKAKAPEAFRREYAEEWEAMIWKAVFEWEFEDFAEEGAHAERRMEKSEVGSERGVAAGFWVECLRGVAGWNAERAEVAGIVGEGEGASGSGASSVVEEVVAEGVVEVSERSGVAGESVSPTRVAKGAERSVKVSPAPKLTLFVDDSDEEEDAAGTEDAMGSPDLGFQEERDGWGDPVDQSSVPLSRWHPWDQNENLAPSGRGKVIECAVGVGNKEGDRTVQDTAGLGATSVENVAKSPKSVEPMGPEVAASQSRKAVTVQLFDDEDEIMEDVGPSGASSSVATPVEQTAVDMVMSNRDEAVALDDAEGGTPTPPALAESSYTVSENIDESESQITDDIQFRPSVYDIPEDMPTNEELDLELDHMGEEEDEEEPESNLDVPTVLDNETNEYARFVSTLSSHRTLASATDRLEQEMIQLNAQKRKEMRDASDITTSMVTETQELLRLFGLPYLVAPMEAESQCAFLLEHDLVDGIVTDDSDVFLFGGKVVYRNMFNQQRYVERYEMKDLERDMRLGRERLVALAYLLGSDYTEGVQGVGPVGAMEILDEFGGGVEGVDL</sequence>
<dbReference type="PRINTS" id="PR00853">
    <property type="entry name" value="XPGRADSUPER"/>
</dbReference>
<dbReference type="Gene3D" id="3.40.50.1010">
    <property type="entry name" value="5'-nuclease"/>
    <property type="match status" value="2"/>
</dbReference>
<dbReference type="EMBL" id="JADGJD010001261">
    <property type="protein sequence ID" value="KAJ3044960.1"/>
    <property type="molecule type" value="Genomic_DNA"/>
</dbReference>
<feature type="region of interest" description="Disordered" evidence="10">
    <location>
        <begin position="633"/>
        <end position="656"/>
    </location>
</feature>
<dbReference type="InterPro" id="IPR006085">
    <property type="entry name" value="XPG_DNA_repair_N"/>
</dbReference>
<feature type="region of interest" description="Disordered" evidence="10">
    <location>
        <begin position="402"/>
        <end position="485"/>
    </location>
</feature>
<dbReference type="PROSITE" id="PS00842">
    <property type="entry name" value="XPG_2"/>
    <property type="match status" value="1"/>
</dbReference>
<evidence type="ECO:0000256" key="9">
    <source>
        <dbReference type="ARBA" id="ARBA00023242"/>
    </source>
</evidence>
<dbReference type="GO" id="GO:0005634">
    <property type="term" value="C:nucleus"/>
    <property type="evidence" value="ECO:0007669"/>
    <property type="project" value="UniProtKB-SubCell"/>
</dbReference>
<dbReference type="InterPro" id="IPR029060">
    <property type="entry name" value="PIN-like_dom_sf"/>
</dbReference>
<feature type="region of interest" description="Disordered" evidence="10">
    <location>
        <begin position="171"/>
        <end position="213"/>
    </location>
</feature>
<organism evidence="13 14">
    <name type="scientific">Rhizophlyctis rosea</name>
    <dbReference type="NCBI Taxonomy" id="64517"/>
    <lineage>
        <taxon>Eukaryota</taxon>
        <taxon>Fungi</taxon>
        <taxon>Fungi incertae sedis</taxon>
        <taxon>Chytridiomycota</taxon>
        <taxon>Chytridiomycota incertae sedis</taxon>
        <taxon>Chytridiomycetes</taxon>
        <taxon>Rhizophlyctidales</taxon>
        <taxon>Rhizophlyctidaceae</taxon>
        <taxon>Rhizophlyctis</taxon>
    </lineage>
</organism>
<dbReference type="GO" id="GO:0003697">
    <property type="term" value="F:single-stranded DNA binding"/>
    <property type="evidence" value="ECO:0007669"/>
    <property type="project" value="InterPro"/>
</dbReference>
<keyword evidence="7" id="KW-0460">Magnesium</keyword>
<comment type="caution">
    <text evidence="13">The sequence shown here is derived from an EMBL/GenBank/DDBJ whole genome shotgun (WGS) entry which is preliminary data.</text>
</comment>
<keyword evidence="5" id="KW-0378">Hydrolase</keyword>
<dbReference type="GO" id="GO:0016788">
    <property type="term" value="F:hydrolase activity, acting on ester bonds"/>
    <property type="evidence" value="ECO:0007669"/>
    <property type="project" value="InterPro"/>
</dbReference>
<dbReference type="Pfam" id="PF00867">
    <property type="entry name" value="XPG_I"/>
    <property type="match status" value="1"/>
</dbReference>
<keyword evidence="6" id="KW-0227">DNA damage</keyword>
<comment type="subcellular location">
    <subcellularLocation>
        <location evidence="2">Nucleus</location>
    </subcellularLocation>
</comment>
<name>A0AAD5WYZ4_9FUNG</name>
<evidence type="ECO:0000256" key="2">
    <source>
        <dbReference type="ARBA" id="ARBA00004123"/>
    </source>
</evidence>
<feature type="compositionally biased region" description="Acidic residues" evidence="10">
    <location>
        <begin position="809"/>
        <end position="819"/>
    </location>
</feature>
<feature type="domain" description="XPG N-terminal" evidence="12">
    <location>
        <begin position="1"/>
        <end position="98"/>
    </location>
</feature>
<evidence type="ECO:0000256" key="3">
    <source>
        <dbReference type="ARBA" id="ARBA00005283"/>
    </source>
</evidence>
<dbReference type="InterPro" id="IPR006084">
    <property type="entry name" value="XPG/Rad2"/>
</dbReference>
<feature type="region of interest" description="Disordered" evidence="10">
    <location>
        <begin position="123"/>
        <end position="149"/>
    </location>
</feature>
<dbReference type="Pfam" id="PF00752">
    <property type="entry name" value="XPG_N"/>
    <property type="match status" value="1"/>
</dbReference>
<evidence type="ECO:0000259" key="11">
    <source>
        <dbReference type="SMART" id="SM00484"/>
    </source>
</evidence>
<dbReference type="InterPro" id="IPR001044">
    <property type="entry name" value="XPG/Rad2_eukaryotes"/>
</dbReference>
<dbReference type="Gene3D" id="1.10.150.20">
    <property type="entry name" value="5' to 3' exonuclease, C-terminal subdomain"/>
    <property type="match status" value="1"/>
</dbReference>
<evidence type="ECO:0000256" key="10">
    <source>
        <dbReference type="SAM" id="MobiDB-lite"/>
    </source>
</evidence>
<dbReference type="SUPFAM" id="SSF88723">
    <property type="entry name" value="PIN domain-like"/>
    <property type="match status" value="1"/>
</dbReference>
<dbReference type="Proteomes" id="UP001212841">
    <property type="component" value="Unassembled WGS sequence"/>
</dbReference>
<proteinExistence type="inferred from homology"/>
<feature type="compositionally biased region" description="Acidic residues" evidence="10">
    <location>
        <begin position="449"/>
        <end position="458"/>
    </location>
</feature>
<keyword evidence="5" id="KW-0255">Endonuclease</keyword>
<keyword evidence="14" id="KW-1185">Reference proteome</keyword>
<dbReference type="InterPro" id="IPR008918">
    <property type="entry name" value="HhH2"/>
</dbReference>
<reference evidence="13" key="1">
    <citation type="submission" date="2020-05" db="EMBL/GenBank/DDBJ databases">
        <title>Phylogenomic resolution of chytrid fungi.</title>
        <authorList>
            <person name="Stajich J.E."/>
            <person name="Amses K."/>
            <person name="Simmons R."/>
            <person name="Seto K."/>
            <person name="Myers J."/>
            <person name="Bonds A."/>
            <person name="Quandt C.A."/>
            <person name="Barry K."/>
            <person name="Liu P."/>
            <person name="Grigoriev I."/>
            <person name="Longcore J.E."/>
            <person name="James T.Y."/>
        </authorList>
    </citation>
    <scope>NUCLEOTIDE SEQUENCE</scope>
    <source>
        <strain evidence="13">JEL0318</strain>
    </source>
</reference>
<dbReference type="PANTHER" id="PTHR16171:SF7">
    <property type="entry name" value="DNA REPAIR PROTEIN RAD2"/>
    <property type="match status" value="1"/>
</dbReference>
<dbReference type="InterPro" id="IPR006086">
    <property type="entry name" value="XPG-I_dom"/>
</dbReference>
<evidence type="ECO:0000313" key="14">
    <source>
        <dbReference type="Proteomes" id="UP001212841"/>
    </source>
</evidence>
<comment type="similarity">
    <text evidence="3">Belongs to the XPG/RAD2 endonuclease family. XPG subfamily.</text>
</comment>
<dbReference type="PRINTS" id="PR00066">
    <property type="entry name" value="XRODRMPGMNTG"/>
</dbReference>
<comment type="cofactor">
    <cofactor evidence="1">
        <name>Mg(2+)</name>
        <dbReference type="ChEBI" id="CHEBI:18420"/>
    </cofactor>
</comment>
<accession>A0AAD5WYZ4</accession>
<dbReference type="PANTHER" id="PTHR16171">
    <property type="entry name" value="DNA REPAIR PROTEIN COMPLEMENTING XP-G CELLS-RELATED"/>
    <property type="match status" value="1"/>
</dbReference>
<dbReference type="GO" id="GO:0046872">
    <property type="term" value="F:metal ion binding"/>
    <property type="evidence" value="ECO:0007669"/>
    <property type="project" value="UniProtKB-KW"/>
</dbReference>
<keyword evidence="4" id="KW-0479">Metal-binding</keyword>
<dbReference type="GO" id="GO:0004520">
    <property type="term" value="F:DNA endonuclease activity"/>
    <property type="evidence" value="ECO:0007669"/>
    <property type="project" value="TreeGrafter"/>
</dbReference>
<dbReference type="CDD" id="cd09868">
    <property type="entry name" value="PIN_XPG_RAD2"/>
    <property type="match status" value="2"/>
</dbReference>
<evidence type="ECO:0000256" key="4">
    <source>
        <dbReference type="ARBA" id="ARBA00022723"/>
    </source>
</evidence>
<evidence type="ECO:0000259" key="12">
    <source>
        <dbReference type="SMART" id="SM00485"/>
    </source>
</evidence>
<dbReference type="GO" id="GO:0006289">
    <property type="term" value="P:nucleotide-excision repair"/>
    <property type="evidence" value="ECO:0007669"/>
    <property type="project" value="InterPro"/>
</dbReference>
<feature type="non-terminal residue" evidence="13">
    <location>
        <position position="1"/>
    </location>
</feature>
<dbReference type="AlphaFoldDB" id="A0AAD5WYZ4"/>
<evidence type="ECO:0000313" key="13">
    <source>
        <dbReference type="EMBL" id="KAJ3044960.1"/>
    </source>
</evidence>
<dbReference type="PROSITE" id="PS00841">
    <property type="entry name" value="XPG_1"/>
    <property type="match status" value="1"/>
</dbReference>
<dbReference type="InterPro" id="IPR019974">
    <property type="entry name" value="XPG_CS"/>
</dbReference>
<feature type="region of interest" description="Disordered" evidence="10">
    <location>
        <begin position="804"/>
        <end position="866"/>
    </location>
</feature>
<feature type="compositionally biased region" description="Low complexity" evidence="10">
    <location>
        <begin position="633"/>
        <end position="649"/>
    </location>
</feature>
<keyword evidence="8" id="KW-0234">DNA repair</keyword>
<evidence type="ECO:0000256" key="8">
    <source>
        <dbReference type="ARBA" id="ARBA00023204"/>
    </source>
</evidence>
<keyword evidence="5" id="KW-0540">Nuclease</keyword>
<evidence type="ECO:0000256" key="1">
    <source>
        <dbReference type="ARBA" id="ARBA00001946"/>
    </source>
</evidence>
<dbReference type="SMART" id="SM00279">
    <property type="entry name" value="HhH2"/>
    <property type="match status" value="1"/>
</dbReference>
<feature type="compositionally biased region" description="Polar residues" evidence="10">
    <location>
        <begin position="171"/>
        <end position="182"/>
    </location>
</feature>
<keyword evidence="9" id="KW-0539">Nucleus</keyword>
<evidence type="ECO:0000256" key="7">
    <source>
        <dbReference type="ARBA" id="ARBA00022842"/>
    </source>
</evidence>
<feature type="domain" description="XPG-I" evidence="11">
    <location>
        <begin position="1109"/>
        <end position="1178"/>
    </location>
</feature>